<dbReference type="OrthoDB" id="409725at2759"/>
<dbReference type="AlphaFoldDB" id="A0A6A4VYX9"/>
<evidence type="ECO:0000256" key="15">
    <source>
        <dbReference type="SAM" id="Phobius"/>
    </source>
</evidence>
<dbReference type="PANTHER" id="PTHR10791">
    <property type="entry name" value="RAG1-ACTIVATING PROTEIN 1"/>
    <property type="match status" value="1"/>
</dbReference>
<evidence type="ECO:0000256" key="8">
    <source>
        <dbReference type="ARBA" id="ARBA00022692"/>
    </source>
</evidence>
<dbReference type="GO" id="GO:0051119">
    <property type="term" value="F:sugar transmembrane transporter activity"/>
    <property type="evidence" value="ECO:0007669"/>
    <property type="project" value="InterPro"/>
</dbReference>
<dbReference type="GO" id="GO:0000139">
    <property type="term" value="C:Golgi membrane"/>
    <property type="evidence" value="ECO:0007669"/>
    <property type="project" value="UniProtKB-SubCell"/>
</dbReference>
<evidence type="ECO:0000256" key="3">
    <source>
        <dbReference type="ARBA" id="ARBA00007809"/>
    </source>
</evidence>
<reference evidence="16 17" key="1">
    <citation type="submission" date="2019-07" db="EMBL/GenBank/DDBJ databases">
        <title>Draft genome assembly of a fouling barnacle, Amphibalanus amphitrite (Darwin, 1854): The first reference genome for Thecostraca.</title>
        <authorList>
            <person name="Kim W."/>
        </authorList>
    </citation>
    <scope>NUCLEOTIDE SEQUENCE [LARGE SCALE GENOMIC DNA]</scope>
    <source>
        <strain evidence="16">SNU_AA5</strain>
        <tissue evidence="16">Soma without cirri and trophi</tissue>
    </source>
</reference>
<dbReference type="EMBL" id="VIIS01001585">
    <property type="protein sequence ID" value="KAF0296052.1"/>
    <property type="molecule type" value="Genomic_DNA"/>
</dbReference>
<evidence type="ECO:0000256" key="1">
    <source>
        <dbReference type="ARBA" id="ARBA00004651"/>
    </source>
</evidence>
<sequence length="217" mass="23685">MMSAKTIISVTATISTIGQFLTGVPICLKVRRKGEAGDVSGLPFAAGTFSCSVWFKYGTVIRDAPMMAVNLSGLLIQAAYLAFYYCYCRGSVSLTAVRRQVAAMVALIAAVYWYVDFHEQDREVAQYRLGFMAASASIAFSASPLASVAEVIRSKSTESLPLPLLLVTFLVMLQWAIYGTMIGDSFVQVPNIICTCICGLQLLLFLVYPRTRKQNVS</sequence>
<feature type="transmembrane region" description="Helical" evidence="15">
    <location>
        <begin position="67"/>
        <end position="87"/>
    </location>
</feature>
<dbReference type="GO" id="GO:0005886">
    <property type="term" value="C:plasma membrane"/>
    <property type="evidence" value="ECO:0007669"/>
    <property type="project" value="UniProtKB-SubCell"/>
</dbReference>
<keyword evidence="10 15" id="KW-1133">Transmembrane helix</keyword>
<feature type="transmembrane region" description="Helical" evidence="15">
    <location>
        <begin position="99"/>
        <end position="115"/>
    </location>
</feature>
<evidence type="ECO:0000256" key="7">
    <source>
        <dbReference type="ARBA" id="ARBA00022597"/>
    </source>
</evidence>
<evidence type="ECO:0000256" key="11">
    <source>
        <dbReference type="ARBA" id="ARBA00023034"/>
    </source>
</evidence>
<evidence type="ECO:0000256" key="9">
    <source>
        <dbReference type="ARBA" id="ARBA00022737"/>
    </source>
</evidence>
<feature type="transmembrane region" description="Helical" evidence="15">
    <location>
        <begin position="39"/>
        <end position="55"/>
    </location>
</feature>
<keyword evidence="6" id="KW-1003">Cell membrane</keyword>
<dbReference type="InterPro" id="IPR047664">
    <property type="entry name" value="SWEET"/>
</dbReference>
<feature type="transmembrane region" description="Helical" evidence="15">
    <location>
        <begin position="160"/>
        <end position="177"/>
    </location>
</feature>
<dbReference type="InterPro" id="IPR004316">
    <property type="entry name" value="SWEET_rpt"/>
</dbReference>
<evidence type="ECO:0000256" key="13">
    <source>
        <dbReference type="ARBA" id="ARBA00055578"/>
    </source>
</evidence>
<comment type="similarity">
    <text evidence="3">Belongs to the SWEET sugar transporter family.</text>
</comment>
<keyword evidence="9" id="KW-0677">Repeat</keyword>
<accession>A0A6A4VYX9</accession>
<evidence type="ECO:0000256" key="4">
    <source>
        <dbReference type="ARBA" id="ARBA00021741"/>
    </source>
</evidence>
<proteinExistence type="inferred from homology"/>
<keyword evidence="5" id="KW-0813">Transport</keyword>
<dbReference type="Gene3D" id="1.20.1280.290">
    <property type="match status" value="2"/>
</dbReference>
<dbReference type="PANTHER" id="PTHR10791:SF112">
    <property type="entry name" value="SUGAR TRANSPORTER SWEET1"/>
    <property type="match status" value="1"/>
</dbReference>
<evidence type="ECO:0000256" key="2">
    <source>
        <dbReference type="ARBA" id="ARBA00004653"/>
    </source>
</evidence>
<evidence type="ECO:0000256" key="6">
    <source>
        <dbReference type="ARBA" id="ARBA00022475"/>
    </source>
</evidence>
<feature type="transmembrane region" description="Helical" evidence="15">
    <location>
        <begin position="127"/>
        <end position="148"/>
    </location>
</feature>
<protein>
    <recommendedName>
        <fullName evidence="4">Sugar transporter SWEET1</fullName>
    </recommendedName>
    <alternativeName>
        <fullName evidence="14">Protein saliva</fullName>
    </alternativeName>
</protein>
<comment type="subcellular location">
    <subcellularLocation>
        <location evidence="1">Cell membrane</location>
        <topology evidence="1">Multi-pass membrane protein</topology>
    </subcellularLocation>
    <subcellularLocation>
        <location evidence="2">Golgi apparatus membrane</location>
        <topology evidence="2">Multi-pass membrane protein</topology>
    </subcellularLocation>
</comment>
<name>A0A6A4VYX9_AMPAM</name>
<gene>
    <name evidence="16" type="primary">slv</name>
    <name evidence="16" type="ORF">FJT64_006516</name>
</gene>
<comment type="function">
    <text evidence="13">Mediates both low-affinity uptake and efflux of sugar across the membrane.</text>
</comment>
<dbReference type="Proteomes" id="UP000440578">
    <property type="component" value="Unassembled WGS sequence"/>
</dbReference>
<keyword evidence="17" id="KW-1185">Reference proteome</keyword>
<feature type="transmembrane region" description="Helical" evidence="15">
    <location>
        <begin position="189"/>
        <end position="208"/>
    </location>
</feature>
<dbReference type="FunFam" id="1.20.1280.290:FF:000004">
    <property type="entry name" value="Sugar transporter SWEET"/>
    <property type="match status" value="1"/>
</dbReference>
<evidence type="ECO:0000313" key="17">
    <source>
        <dbReference type="Proteomes" id="UP000440578"/>
    </source>
</evidence>
<evidence type="ECO:0000256" key="12">
    <source>
        <dbReference type="ARBA" id="ARBA00023136"/>
    </source>
</evidence>
<evidence type="ECO:0000256" key="10">
    <source>
        <dbReference type="ARBA" id="ARBA00022989"/>
    </source>
</evidence>
<organism evidence="16 17">
    <name type="scientific">Amphibalanus amphitrite</name>
    <name type="common">Striped barnacle</name>
    <name type="synonym">Balanus amphitrite</name>
    <dbReference type="NCBI Taxonomy" id="1232801"/>
    <lineage>
        <taxon>Eukaryota</taxon>
        <taxon>Metazoa</taxon>
        <taxon>Ecdysozoa</taxon>
        <taxon>Arthropoda</taxon>
        <taxon>Crustacea</taxon>
        <taxon>Multicrustacea</taxon>
        <taxon>Cirripedia</taxon>
        <taxon>Thoracica</taxon>
        <taxon>Thoracicalcarea</taxon>
        <taxon>Balanomorpha</taxon>
        <taxon>Balanoidea</taxon>
        <taxon>Balanidae</taxon>
        <taxon>Amphibalaninae</taxon>
        <taxon>Amphibalanus</taxon>
    </lineage>
</organism>
<keyword evidence="12 15" id="KW-0472">Membrane</keyword>
<evidence type="ECO:0000256" key="5">
    <source>
        <dbReference type="ARBA" id="ARBA00022448"/>
    </source>
</evidence>
<keyword evidence="11" id="KW-0333">Golgi apparatus</keyword>
<evidence type="ECO:0000256" key="14">
    <source>
        <dbReference type="ARBA" id="ARBA00081910"/>
    </source>
</evidence>
<keyword evidence="7 16" id="KW-0762">Sugar transport</keyword>
<dbReference type="FunFam" id="1.20.1280.290:FF:000010">
    <property type="entry name" value="Sugar transporter SWEET"/>
    <property type="match status" value="1"/>
</dbReference>
<keyword evidence="8 15" id="KW-0812">Transmembrane</keyword>
<evidence type="ECO:0000313" key="16">
    <source>
        <dbReference type="EMBL" id="KAF0296052.1"/>
    </source>
</evidence>
<comment type="caution">
    <text evidence="16">The sequence shown here is derived from an EMBL/GenBank/DDBJ whole genome shotgun (WGS) entry which is preliminary data.</text>
</comment>
<dbReference type="Pfam" id="PF03083">
    <property type="entry name" value="MtN3_slv"/>
    <property type="match status" value="2"/>
</dbReference>